<dbReference type="AlphaFoldDB" id="A0A0E9UYX9"/>
<organism evidence="2">
    <name type="scientific">Anguilla anguilla</name>
    <name type="common">European freshwater eel</name>
    <name type="synonym">Muraena anguilla</name>
    <dbReference type="NCBI Taxonomy" id="7936"/>
    <lineage>
        <taxon>Eukaryota</taxon>
        <taxon>Metazoa</taxon>
        <taxon>Chordata</taxon>
        <taxon>Craniata</taxon>
        <taxon>Vertebrata</taxon>
        <taxon>Euteleostomi</taxon>
        <taxon>Actinopterygii</taxon>
        <taxon>Neopterygii</taxon>
        <taxon>Teleostei</taxon>
        <taxon>Anguilliformes</taxon>
        <taxon>Anguillidae</taxon>
        <taxon>Anguilla</taxon>
    </lineage>
</organism>
<sequence length="31" mass="3539">MQGGSQMIPGRKGERKQQRFKYSGNPTKKKS</sequence>
<dbReference type="EMBL" id="GBXM01038379">
    <property type="protein sequence ID" value="JAH70198.1"/>
    <property type="molecule type" value="Transcribed_RNA"/>
</dbReference>
<evidence type="ECO:0000313" key="2">
    <source>
        <dbReference type="EMBL" id="JAH70198.1"/>
    </source>
</evidence>
<accession>A0A0E9UYX9</accession>
<name>A0A0E9UYX9_ANGAN</name>
<reference evidence="2" key="2">
    <citation type="journal article" date="2015" name="Fish Shellfish Immunol.">
        <title>Early steps in the European eel (Anguilla anguilla)-Vibrio vulnificus interaction in the gills: Role of the RtxA13 toxin.</title>
        <authorList>
            <person name="Callol A."/>
            <person name="Pajuelo D."/>
            <person name="Ebbesson L."/>
            <person name="Teles M."/>
            <person name="MacKenzie S."/>
            <person name="Amaro C."/>
        </authorList>
    </citation>
    <scope>NUCLEOTIDE SEQUENCE</scope>
</reference>
<proteinExistence type="predicted"/>
<protein>
    <submittedName>
        <fullName evidence="2">Uncharacterized protein</fullName>
    </submittedName>
</protein>
<reference evidence="2" key="1">
    <citation type="submission" date="2014-11" db="EMBL/GenBank/DDBJ databases">
        <authorList>
            <person name="Amaro Gonzalez C."/>
        </authorList>
    </citation>
    <scope>NUCLEOTIDE SEQUENCE</scope>
</reference>
<feature type="region of interest" description="Disordered" evidence="1">
    <location>
        <begin position="1"/>
        <end position="31"/>
    </location>
</feature>
<evidence type="ECO:0000256" key="1">
    <source>
        <dbReference type="SAM" id="MobiDB-lite"/>
    </source>
</evidence>